<evidence type="ECO:0000313" key="5">
    <source>
        <dbReference type="Proteomes" id="UP000008810"/>
    </source>
</evidence>
<dbReference type="KEGG" id="bdi:100836438"/>
<dbReference type="OrthoDB" id="672536at2759"/>
<dbReference type="Proteomes" id="UP000008810">
    <property type="component" value="Chromosome 2"/>
</dbReference>
<gene>
    <name evidence="4" type="primary">LOC100836438</name>
    <name evidence="3" type="ORF">BRADI_2g13550v3</name>
</gene>
<reference evidence="3 4" key="1">
    <citation type="journal article" date="2010" name="Nature">
        <title>Genome sequencing and analysis of the model grass Brachypodium distachyon.</title>
        <authorList>
            <consortium name="International Brachypodium Initiative"/>
        </authorList>
    </citation>
    <scope>NUCLEOTIDE SEQUENCE [LARGE SCALE GENOMIC DNA]</scope>
    <source>
        <strain evidence="3 4">Bd21</strain>
    </source>
</reference>
<feature type="domain" description="At1g61320/AtMIF1 LRR" evidence="2">
    <location>
        <begin position="196"/>
        <end position="521"/>
    </location>
</feature>
<dbReference type="AlphaFoldDB" id="A0A0Q3MJA4"/>
<dbReference type="EMBL" id="CM000881">
    <property type="protein sequence ID" value="KQK04446.1"/>
    <property type="molecule type" value="Genomic_DNA"/>
</dbReference>
<dbReference type="Gramene" id="KQK04446">
    <property type="protein sequence ID" value="KQK04446"/>
    <property type="gene ID" value="BRADI_2g13550v3"/>
</dbReference>
<dbReference type="PANTHER" id="PTHR34145:SF65">
    <property type="entry name" value="FBD DOMAIN-CONTAINING PROTEIN"/>
    <property type="match status" value="1"/>
</dbReference>
<dbReference type="InterPro" id="IPR053772">
    <property type="entry name" value="At1g61320/At1g61330-like"/>
</dbReference>
<dbReference type="SUPFAM" id="SSF81383">
    <property type="entry name" value="F-box domain"/>
    <property type="match status" value="1"/>
</dbReference>
<dbReference type="Pfam" id="PF23622">
    <property type="entry name" value="LRR_At1g61320_AtMIF1"/>
    <property type="match status" value="1"/>
</dbReference>
<dbReference type="InterPro" id="IPR036047">
    <property type="entry name" value="F-box-like_dom_sf"/>
</dbReference>
<feature type="compositionally biased region" description="Basic and acidic residues" evidence="1">
    <location>
        <begin position="9"/>
        <end position="18"/>
    </location>
</feature>
<dbReference type="EnsemblPlants" id="KQK04446">
    <property type="protein sequence ID" value="KQK04446"/>
    <property type="gene ID" value="BRADI_2g13550v3"/>
</dbReference>
<proteinExistence type="predicted"/>
<feature type="region of interest" description="Disordered" evidence="1">
    <location>
        <begin position="78"/>
        <end position="108"/>
    </location>
</feature>
<protein>
    <recommendedName>
        <fullName evidence="2">At1g61320/AtMIF1 LRR domain-containing protein</fullName>
    </recommendedName>
</protein>
<reference evidence="4" key="3">
    <citation type="submission" date="2018-08" db="UniProtKB">
        <authorList>
            <consortium name="EnsemblPlants"/>
        </authorList>
    </citation>
    <scope>IDENTIFICATION</scope>
    <source>
        <strain evidence="4">cv. Bd21</strain>
    </source>
</reference>
<feature type="region of interest" description="Disordered" evidence="1">
    <location>
        <begin position="1"/>
        <end position="64"/>
    </location>
</feature>
<feature type="compositionally biased region" description="Polar residues" evidence="1">
    <location>
        <begin position="92"/>
        <end position="102"/>
    </location>
</feature>
<name>A0A0Q3MJA4_BRADI</name>
<organism evidence="3">
    <name type="scientific">Brachypodium distachyon</name>
    <name type="common">Purple false brome</name>
    <name type="synonym">Trachynia distachya</name>
    <dbReference type="NCBI Taxonomy" id="15368"/>
    <lineage>
        <taxon>Eukaryota</taxon>
        <taxon>Viridiplantae</taxon>
        <taxon>Streptophyta</taxon>
        <taxon>Embryophyta</taxon>
        <taxon>Tracheophyta</taxon>
        <taxon>Spermatophyta</taxon>
        <taxon>Magnoliopsida</taxon>
        <taxon>Liliopsida</taxon>
        <taxon>Poales</taxon>
        <taxon>Poaceae</taxon>
        <taxon>BOP clade</taxon>
        <taxon>Pooideae</taxon>
        <taxon>Stipodae</taxon>
        <taxon>Brachypodieae</taxon>
        <taxon>Brachypodium</taxon>
    </lineage>
</organism>
<dbReference type="RefSeq" id="XP_003565784.1">
    <property type="nucleotide sequence ID" value="XM_003565736.3"/>
</dbReference>
<dbReference type="SUPFAM" id="SSF52047">
    <property type="entry name" value="RNI-like"/>
    <property type="match status" value="1"/>
</dbReference>
<accession>A0A0Q3MJA4</accession>
<evidence type="ECO:0000313" key="3">
    <source>
        <dbReference type="EMBL" id="KQK04446.1"/>
    </source>
</evidence>
<evidence type="ECO:0000313" key="4">
    <source>
        <dbReference type="EnsemblPlants" id="KQK04446"/>
    </source>
</evidence>
<evidence type="ECO:0000259" key="2">
    <source>
        <dbReference type="Pfam" id="PF23622"/>
    </source>
</evidence>
<dbReference type="Gene3D" id="3.80.10.10">
    <property type="entry name" value="Ribonuclease Inhibitor"/>
    <property type="match status" value="1"/>
</dbReference>
<dbReference type="ExpressionAtlas" id="A0A0Q3MJA4">
    <property type="expression patterns" value="baseline"/>
</dbReference>
<dbReference type="InterPro" id="IPR032675">
    <property type="entry name" value="LRR_dom_sf"/>
</dbReference>
<sequence>MALDSDGDGSAKRPRADEEGNQGGALDGDAIAKRLRVDEEGNQGDTVALESYGDDDTTEKGIHGDATVGVLALVPDGDAGARIPREDEEGNQADSTAGATTRATRDPLSDLPDDLRLKILTLLPLKSAIHSSVLSKVRPRVWESHSQDRECPHPFFLHYDLVAGTFPSPEQLLELLQLRRGNHLHRFSLVVDRSGVSALCFKRILERVADCAVEDLHIELRSTSAKMKIAFHFPKSSRTLVRLSLRDINVSHVHYKNAQVFSNLEVIHLYAVRINDDVLCKMAALCPVLRILDLCYCDRLSDVSRLFERTNLMRTLTVAECAGVRVLDVRPVFGLRSFRYSGSFLWPFYLPRSVAFTDLYICYNVVMPPHVSGQWFDNTLSNTSELTVLTICSNALQAVSSLTDAGVQTGIAKVGNFQKLKELQLIMFEMKAVNLADIYAFLKNCHCPILKSLFVQLPTVRSDMPLVDAHNDVIEEPPEDVLENLKVVKVMNFSCHHIAVQLVLFLLRKAKSLHKLLLVAPDTNQLNVSDIPDIQQADRLLLNGSLANGKLVLERCSTAPRPLHSEVFAKL</sequence>
<evidence type="ECO:0000256" key="1">
    <source>
        <dbReference type="SAM" id="MobiDB-lite"/>
    </source>
</evidence>
<feature type="compositionally biased region" description="Basic and acidic residues" evidence="1">
    <location>
        <begin position="30"/>
        <end position="39"/>
    </location>
</feature>
<dbReference type="InterPro" id="IPR055357">
    <property type="entry name" value="LRR_At1g61320_AtMIF1"/>
</dbReference>
<dbReference type="GeneID" id="100836438"/>
<reference evidence="3" key="2">
    <citation type="submission" date="2017-06" db="EMBL/GenBank/DDBJ databases">
        <title>WGS assembly of Brachypodium distachyon.</title>
        <authorList>
            <consortium name="The International Brachypodium Initiative"/>
            <person name="Lucas S."/>
            <person name="Harmon-Smith M."/>
            <person name="Lail K."/>
            <person name="Tice H."/>
            <person name="Grimwood J."/>
            <person name="Bruce D."/>
            <person name="Barry K."/>
            <person name="Shu S."/>
            <person name="Lindquist E."/>
            <person name="Wang M."/>
            <person name="Pitluck S."/>
            <person name="Vogel J.P."/>
            <person name="Garvin D.F."/>
            <person name="Mockler T.C."/>
            <person name="Schmutz J."/>
            <person name="Rokhsar D."/>
            <person name="Bevan M.W."/>
        </authorList>
    </citation>
    <scope>NUCLEOTIDE SEQUENCE</scope>
    <source>
        <strain evidence="3">Bd21</strain>
    </source>
</reference>
<dbReference type="PANTHER" id="PTHR34145">
    <property type="entry name" value="OS02G0105600 PROTEIN"/>
    <property type="match status" value="1"/>
</dbReference>
<keyword evidence="5" id="KW-1185">Reference proteome</keyword>